<evidence type="ECO:0000313" key="1">
    <source>
        <dbReference type="EMBL" id="KAJ7558726.1"/>
    </source>
</evidence>
<keyword evidence="2" id="KW-1185">Reference proteome</keyword>
<accession>A0ACC2DWX3</accession>
<reference evidence="2" key="1">
    <citation type="journal article" date="2024" name="Proc. Natl. Acad. Sci. U.S.A.">
        <title>Extraordinary preservation of gene collinearity over three hundred million years revealed in homosporous lycophytes.</title>
        <authorList>
            <person name="Li C."/>
            <person name="Wickell D."/>
            <person name="Kuo L.Y."/>
            <person name="Chen X."/>
            <person name="Nie B."/>
            <person name="Liao X."/>
            <person name="Peng D."/>
            <person name="Ji J."/>
            <person name="Jenkins J."/>
            <person name="Williams M."/>
            <person name="Shu S."/>
            <person name="Plott C."/>
            <person name="Barry K."/>
            <person name="Rajasekar S."/>
            <person name="Grimwood J."/>
            <person name="Han X."/>
            <person name="Sun S."/>
            <person name="Hou Z."/>
            <person name="He W."/>
            <person name="Dai G."/>
            <person name="Sun C."/>
            <person name="Schmutz J."/>
            <person name="Leebens-Mack J.H."/>
            <person name="Li F.W."/>
            <person name="Wang L."/>
        </authorList>
    </citation>
    <scope>NUCLEOTIDE SEQUENCE [LARGE SCALE GENOMIC DNA]</scope>
    <source>
        <strain evidence="2">cv. PW_Plant_1</strain>
    </source>
</reference>
<protein>
    <submittedName>
        <fullName evidence="1">Uncharacterized protein</fullName>
    </submittedName>
</protein>
<comment type="caution">
    <text evidence="1">The sequence shown here is derived from an EMBL/GenBank/DDBJ whole genome shotgun (WGS) entry which is preliminary data.</text>
</comment>
<proteinExistence type="predicted"/>
<evidence type="ECO:0000313" key="2">
    <source>
        <dbReference type="Proteomes" id="UP001162992"/>
    </source>
</evidence>
<dbReference type="EMBL" id="CM055095">
    <property type="protein sequence ID" value="KAJ7558726.1"/>
    <property type="molecule type" value="Genomic_DNA"/>
</dbReference>
<sequence>MWVLGGSTKHKGQFQSRAKARGEERRGEMSAMSASIAAQRALQKQRVRLLYRRSLKNVLSWAMDRDLFYNEATKLREEFEEHKNVNDLPTIDRLLLKGETRLAKLAHPDPYIVPWAPGGSKYARNPAVPPEIQIVYDFGREDYHYRN</sequence>
<gene>
    <name evidence="1" type="ORF">O6H91_04G053100</name>
</gene>
<dbReference type="Proteomes" id="UP001162992">
    <property type="component" value="Chromosome 4"/>
</dbReference>
<name>A0ACC2DWX3_DIPCM</name>
<organism evidence="1 2">
    <name type="scientific">Diphasiastrum complanatum</name>
    <name type="common">Issler's clubmoss</name>
    <name type="synonym">Lycopodium complanatum</name>
    <dbReference type="NCBI Taxonomy" id="34168"/>
    <lineage>
        <taxon>Eukaryota</taxon>
        <taxon>Viridiplantae</taxon>
        <taxon>Streptophyta</taxon>
        <taxon>Embryophyta</taxon>
        <taxon>Tracheophyta</taxon>
        <taxon>Lycopodiopsida</taxon>
        <taxon>Lycopodiales</taxon>
        <taxon>Lycopodiaceae</taxon>
        <taxon>Lycopodioideae</taxon>
        <taxon>Diphasiastrum</taxon>
    </lineage>
</organism>